<proteinExistence type="inferred from homology"/>
<accession>A0A1V9Y7A6</accession>
<dbReference type="GO" id="GO:0005730">
    <property type="term" value="C:nucleolus"/>
    <property type="evidence" value="ECO:0007669"/>
    <property type="project" value="TreeGrafter"/>
</dbReference>
<protein>
    <recommendedName>
        <fullName evidence="5">Ribonuclease P/MRP protein subunit POP5</fullName>
    </recommendedName>
</protein>
<dbReference type="OrthoDB" id="24745at2759"/>
<dbReference type="Pfam" id="PF01900">
    <property type="entry name" value="RNase_P_Rpp14"/>
    <property type="match status" value="1"/>
</dbReference>
<evidence type="ECO:0000256" key="3">
    <source>
        <dbReference type="ARBA" id="ARBA00022694"/>
    </source>
</evidence>
<keyword evidence="3 5" id="KW-0819">tRNA processing</keyword>
<dbReference type="GO" id="GO:0001682">
    <property type="term" value="P:tRNA 5'-leader removal"/>
    <property type="evidence" value="ECO:0007669"/>
    <property type="project" value="InterPro"/>
</dbReference>
<dbReference type="Proteomes" id="UP000243217">
    <property type="component" value="Unassembled WGS sequence"/>
</dbReference>
<evidence type="ECO:0000313" key="7">
    <source>
        <dbReference type="Proteomes" id="UP000243217"/>
    </source>
</evidence>
<dbReference type="GO" id="GO:0030681">
    <property type="term" value="C:multimeric ribonuclease P complex"/>
    <property type="evidence" value="ECO:0007669"/>
    <property type="project" value="TreeGrafter"/>
</dbReference>
<dbReference type="GO" id="GO:0000172">
    <property type="term" value="C:ribonuclease MRP complex"/>
    <property type="evidence" value="ECO:0007669"/>
    <property type="project" value="TreeGrafter"/>
</dbReference>
<evidence type="ECO:0000256" key="5">
    <source>
        <dbReference type="PIRNR" id="PIRNR023803"/>
    </source>
</evidence>
<dbReference type="InterPro" id="IPR002759">
    <property type="entry name" value="Pop5/Rpp14/Rnp2-like"/>
</dbReference>
<evidence type="ECO:0000256" key="1">
    <source>
        <dbReference type="ARBA" id="ARBA00004123"/>
    </source>
</evidence>
<dbReference type="PIRSF" id="PIRSF023803">
    <property type="entry name" value="Ribonuclease_P_prd"/>
    <property type="match status" value="1"/>
</dbReference>
<sequence>MVRFKNRYFIVDVAFARGKKLASLTARDVYTVVLQAIGSNYGDYGVGIIQSSLQVVYYNAITQLAVVRCARDHATQVQACLTFITEVLHQDVKFRTVHVCGSNRTLKDTMLELSRERIRDHKLDTTHPTIENDVVNAIAIIEAQ</sequence>
<comment type="caution">
    <text evidence="6">The sequence shown here is derived from an EMBL/GenBank/DDBJ whole genome shotgun (WGS) entry which is preliminary data.</text>
</comment>
<reference evidence="6 7" key="1">
    <citation type="journal article" date="2014" name="Genome Biol. Evol.">
        <title>The secreted proteins of Achlya hypogyna and Thraustotheca clavata identify the ancestral oomycete secretome and reveal gene acquisitions by horizontal gene transfer.</title>
        <authorList>
            <person name="Misner I."/>
            <person name="Blouin N."/>
            <person name="Leonard G."/>
            <person name="Richards T.A."/>
            <person name="Lane C.E."/>
        </authorList>
    </citation>
    <scope>NUCLEOTIDE SEQUENCE [LARGE SCALE GENOMIC DNA]</scope>
    <source>
        <strain evidence="6 7">ATCC 34112</strain>
    </source>
</reference>
<keyword evidence="4" id="KW-0539">Nucleus</keyword>
<dbReference type="InterPro" id="IPR016819">
    <property type="entry name" value="RNase_P/MRP_POP5"/>
</dbReference>
<dbReference type="SUPFAM" id="SSF160350">
    <property type="entry name" value="Rnp2-like"/>
    <property type="match status" value="1"/>
</dbReference>
<comment type="function">
    <text evidence="5">Component of ribonuclease P, a protein complex that generates mature tRNA molecules by cleaving their 5'-ends.</text>
</comment>
<evidence type="ECO:0000256" key="2">
    <source>
        <dbReference type="ARBA" id="ARBA00010800"/>
    </source>
</evidence>
<evidence type="ECO:0000313" key="6">
    <source>
        <dbReference type="EMBL" id="OQR81574.1"/>
    </source>
</evidence>
<dbReference type="GO" id="GO:0033204">
    <property type="term" value="F:ribonuclease P RNA binding"/>
    <property type="evidence" value="ECO:0007669"/>
    <property type="project" value="InterPro"/>
</dbReference>
<dbReference type="PANTHER" id="PTHR15441:SF2">
    <property type="entry name" value="RIBONUCLEASE P_MRP PROTEIN SUBUNIT POP5"/>
    <property type="match status" value="1"/>
</dbReference>
<name>A0A1V9Y7A6_9STRA</name>
<comment type="subcellular location">
    <subcellularLocation>
        <location evidence="1">Nucleus</location>
    </subcellularLocation>
</comment>
<dbReference type="InterPro" id="IPR038085">
    <property type="entry name" value="Rnp2-like_sf"/>
</dbReference>
<dbReference type="EMBL" id="JNBS01004950">
    <property type="protein sequence ID" value="OQR81574.1"/>
    <property type="molecule type" value="Genomic_DNA"/>
</dbReference>
<evidence type="ECO:0000256" key="4">
    <source>
        <dbReference type="ARBA" id="ARBA00023242"/>
    </source>
</evidence>
<dbReference type="PANTHER" id="PTHR15441">
    <property type="entry name" value="RIBONUCLEASE P PROTEIN SUBUNIT P14"/>
    <property type="match status" value="1"/>
</dbReference>
<gene>
    <name evidence="6" type="ORF">THRCLA_23341</name>
</gene>
<dbReference type="Gene3D" id="3.30.70.3250">
    <property type="entry name" value="Ribonuclease P, Pop5 subunit"/>
    <property type="match status" value="1"/>
</dbReference>
<comment type="similarity">
    <text evidence="2 5">Belongs to the eukaryotic/archaeal RNase P protein component 2 family.</text>
</comment>
<dbReference type="AlphaFoldDB" id="A0A1V9Y7A6"/>
<dbReference type="STRING" id="74557.A0A1V9Y7A6"/>
<organism evidence="6 7">
    <name type="scientific">Thraustotheca clavata</name>
    <dbReference type="NCBI Taxonomy" id="74557"/>
    <lineage>
        <taxon>Eukaryota</taxon>
        <taxon>Sar</taxon>
        <taxon>Stramenopiles</taxon>
        <taxon>Oomycota</taxon>
        <taxon>Saprolegniomycetes</taxon>
        <taxon>Saprolegniales</taxon>
        <taxon>Achlyaceae</taxon>
        <taxon>Thraustotheca</taxon>
    </lineage>
</organism>
<keyword evidence="7" id="KW-1185">Reference proteome</keyword>